<evidence type="ECO:0000313" key="3">
    <source>
        <dbReference type="Proteomes" id="UP000324222"/>
    </source>
</evidence>
<proteinExistence type="predicted"/>
<dbReference type="EMBL" id="VSRR010000121">
    <property type="protein sequence ID" value="MPC10536.1"/>
    <property type="molecule type" value="Genomic_DNA"/>
</dbReference>
<dbReference type="AlphaFoldDB" id="A0A5B7CQB4"/>
<evidence type="ECO:0000313" key="2">
    <source>
        <dbReference type="EMBL" id="MPC10536.1"/>
    </source>
</evidence>
<evidence type="ECO:0000256" key="1">
    <source>
        <dbReference type="SAM" id="MobiDB-lite"/>
    </source>
</evidence>
<gene>
    <name evidence="2" type="ORF">E2C01_003173</name>
</gene>
<sequence>MLNKHPIPPLPFHGNIASRIVHPLLQHAPSHLTLSPRSGFYSFDPDTFKHLLREKRTQILLSLEILINGARETKDRGRRFPIHGRVPAPKPTLGSSQEPLEASHRHRPEPEAQLRPELRRSDRMEQPINCTNNNGLNRFFVVQRPRRLSRGLLTSAGPEVVPGRLSKVGGDGLRAVLGFDVGLKVALPVGAVRAQRAAERLQSCVNLHVSLEVGLAVTPTESLGADVADQLPAGMSGIPLVRTGLHHHRQVRGVWRGQAACRGGRGGGLPLKHKSKKP</sequence>
<dbReference type="Proteomes" id="UP000324222">
    <property type="component" value="Unassembled WGS sequence"/>
</dbReference>
<keyword evidence="3" id="KW-1185">Reference proteome</keyword>
<reference evidence="2 3" key="1">
    <citation type="submission" date="2019-05" db="EMBL/GenBank/DDBJ databases">
        <title>Another draft genome of Portunus trituberculatus and its Hox gene families provides insights of decapod evolution.</title>
        <authorList>
            <person name="Jeong J.-H."/>
            <person name="Song I."/>
            <person name="Kim S."/>
            <person name="Choi T."/>
            <person name="Kim D."/>
            <person name="Ryu S."/>
            <person name="Kim W."/>
        </authorList>
    </citation>
    <scope>NUCLEOTIDE SEQUENCE [LARGE SCALE GENOMIC DNA]</scope>
    <source>
        <tissue evidence="2">Muscle</tissue>
    </source>
</reference>
<feature type="region of interest" description="Disordered" evidence="1">
    <location>
        <begin position="76"/>
        <end position="129"/>
    </location>
</feature>
<comment type="caution">
    <text evidence="2">The sequence shown here is derived from an EMBL/GenBank/DDBJ whole genome shotgun (WGS) entry which is preliminary data.</text>
</comment>
<name>A0A5B7CQB4_PORTR</name>
<feature type="compositionally biased region" description="Basic and acidic residues" evidence="1">
    <location>
        <begin position="108"/>
        <end position="125"/>
    </location>
</feature>
<accession>A0A5B7CQB4</accession>
<organism evidence="2 3">
    <name type="scientific">Portunus trituberculatus</name>
    <name type="common">Swimming crab</name>
    <name type="synonym">Neptunus trituberculatus</name>
    <dbReference type="NCBI Taxonomy" id="210409"/>
    <lineage>
        <taxon>Eukaryota</taxon>
        <taxon>Metazoa</taxon>
        <taxon>Ecdysozoa</taxon>
        <taxon>Arthropoda</taxon>
        <taxon>Crustacea</taxon>
        <taxon>Multicrustacea</taxon>
        <taxon>Malacostraca</taxon>
        <taxon>Eumalacostraca</taxon>
        <taxon>Eucarida</taxon>
        <taxon>Decapoda</taxon>
        <taxon>Pleocyemata</taxon>
        <taxon>Brachyura</taxon>
        <taxon>Eubrachyura</taxon>
        <taxon>Portunoidea</taxon>
        <taxon>Portunidae</taxon>
        <taxon>Portuninae</taxon>
        <taxon>Portunus</taxon>
    </lineage>
</organism>
<protein>
    <submittedName>
        <fullName evidence="2">Uncharacterized protein</fullName>
    </submittedName>
</protein>